<dbReference type="InterPro" id="IPR014284">
    <property type="entry name" value="RNA_pol_sigma-70_dom"/>
</dbReference>
<dbReference type="InterPro" id="IPR036388">
    <property type="entry name" value="WH-like_DNA-bd_sf"/>
</dbReference>
<keyword evidence="7" id="KW-1185">Reference proteome</keyword>
<dbReference type="InterPro" id="IPR013325">
    <property type="entry name" value="RNA_pol_sigma_r2"/>
</dbReference>
<evidence type="ECO:0000313" key="7">
    <source>
        <dbReference type="Proteomes" id="UP001501803"/>
    </source>
</evidence>
<accession>A0ABP7K8X3</accession>
<dbReference type="Proteomes" id="UP001501803">
    <property type="component" value="Unassembled WGS sequence"/>
</dbReference>
<dbReference type="Pfam" id="PF04542">
    <property type="entry name" value="Sigma70_r2"/>
    <property type="match status" value="1"/>
</dbReference>
<evidence type="ECO:0000256" key="2">
    <source>
        <dbReference type="ARBA" id="ARBA00023015"/>
    </source>
</evidence>
<organism evidence="6 7">
    <name type="scientific">Leifsonia kafniensis</name>
    <dbReference type="NCBI Taxonomy" id="475957"/>
    <lineage>
        <taxon>Bacteria</taxon>
        <taxon>Bacillati</taxon>
        <taxon>Actinomycetota</taxon>
        <taxon>Actinomycetes</taxon>
        <taxon>Micrococcales</taxon>
        <taxon>Microbacteriaceae</taxon>
        <taxon>Leifsonia</taxon>
    </lineage>
</organism>
<dbReference type="EMBL" id="BAABCN010000002">
    <property type="protein sequence ID" value="GAA3868193.1"/>
    <property type="molecule type" value="Genomic_DNA"/>
</dbReference>
<proteinExistence type="inferred from homology"/>
<keyword evidence="3" id="KW-0731">Sigma factor</keyword>
<dbReference type="PANTHER" id="PTHR43133">
    <property type="entry name" value="RNA POLYMERASE ECF-TYPE SIGMA FACTO"/>
    <property type="match status" value="1"/>
</dbReference>
<protein>
    <submittedName>
        <fullName evidence="6">Sigma-70 family RNA polymerase sigma factor</fullName>
    </submittedName>
</protein>
<evidence type="ECO:0000256" key="3">
    <source>
        <dbReference type="ARBA" id="ARBA00023082"/>
    </source>
</evidence>
<evidence type="ECO:0000256" key="1">
    <source>
        <dbReference type="ARBA" id="ARBA00010641"/>
    </source>
</evidence>
<evidence type="ECO:0000259" key="5">
    <source>
        <dbReference type="Pfam" id="PF04542"/>
    </source>
</evidence>
<feature type="domain" description="RNA polymerase sigma-70 region 2" evidence="5">
    <location>
        <begin position="18"/>
        <end position="82"/>
    </location>
</feature>
<dbReference type="SUPFAM" id="SSF88946">
    <property type="entry name" value="Sigma2 domain of RNA polymerase sigma factors"/>
    <property type="match status" value="1"/>
</dbReference>
<reference evidence="7" key="1">
    <citation type="journal article" date="2019" name="Int. J. Syst. Evol. Microbiol.">
        <title>The Global Catalogue of Microorganisms (GCM) 10K type strain sequencing project: providing services to taxonomists for standard genome sequencing and annotation.</title>
        <authorList>
            <consortium name="The Broad Institute Genomics Platform"/>
            <consortium name="The Broad Institute Genome Sequencing Center for Infectious Disease"/>
            <person name="Wu L."/>
            <person name="Ma J."/>
        </authorList>
    </citation>
    <scope>NUCLEOTIDE SEQUENCE [LARGE SCALE GENOMIC DNA]</scope>
    <source>
        <strain evidence="7">JCM 17021</strain>
    </source>
</reference>
<dbReference type="Gene3D" id="1.10.10.10">
    <property type="entry name" value="Winged helix-like DNA-binding domain superfamily/Winged helix DNA-binding domain"/>
    <property type="match status" value="1"/>
</dbReference>
<sequence length="182" mass="20380">MSERMWLDSGGSEAFGHLYDKHITSVYRYALRMLGSIPDAEDIAQEVFVLAWVKRSKIRVVDQSLLPWLLVTTRNLSLNKIKLLRRDARHTSLDSGEVFALHPQPGAEDVAIAQLLGDAINEAIDELSDTDQTLYHLCISQGLSYQKSADLLGVTHGVVRNRLSALRRTLRLKLATQQEGLS</sequence>
<gene>
    <name evidence="6" type="ORF">GCM10022381_09490</name>
</gene>
<keyword evidence="4" id="KW-0804">Transcription</keyword>
<dbReference type="PANTHER" id="PTHR43133:SF25">
    <property type="entry name" value="RNA POLYMERASE SIGMA FACTOR RFAY-RELATED"/>
    <property type="match status" value="1"/>
</dbReference>
<comment type="similarity">
    <text evidence="1">Belongs to the sigma-70 factor family. ECF subfamily.</text>
</comment>
<dbReference type="InterPro" id="IPR007627">
    <property type="entry name" value="RNA_pol_sigma70_r2"/>
</dbReference>
<dbReference type="RefSeq" id="WP_345062777.1">
    <property type="nucleotide sequence ID" value="NZ_BAABCN010000002.1"/>
</dbReference>
<dbReference type="InterPro" id="IPR013324">
    <property type="entry name" value="RNA_pol_sigma_r3/r4-like"/>
</dbReference>
<dbReference type="Gene3D" id="1.10.1740.10">
    <property type="match status" value="1"/>
</dbReference>
<evidence type="ECO:0000256" key="4">
    <source>
        <dbReference type="ARBA" id="ARBA00023163"/>
    </source>
</evidence>
<dbReference type="NCBIfam" id="TIGR02937">
    <property type="entry name" value="sigma70-ECF"/>
    <property type="match status" value="1"/>
</dbReference>
<name>A0ABP7K8X3_9MICO</name>
<dbReference type="SUPFAM" id="SSF88659">
    <property type="entry name" value="Sigma3 and sigma4 domains of RNA polymerase sigma factors"/>
    <property type="match status" value="1"/>
</dbReference>
<dbReference type="InterPro" id="IPR039425">
    <property type="entry name" value="RNA_pol_sigma-70-like"/>
</dbReference>
<keyword evidence="2" id="KW-0805">Transcription regulation</keyword>
<evidence type="ECO:0000313" key="6">
    <source>
        <dbReference type="EMBL" id="GAA3868193.1"/>
    </source>
</evidence>
<comment type="caution">
    <text evidence="6">The sequence shown here is derived from an EMBL/GenBank/DDBJ whole genome shotgun (WGS) entry which is preliminary data.</text>
</comment>